<keyword evidence="3" id="KW-1185">Reference proteome</keyword>
<dbReference type="InterPro" id="IPR043133">
    <property type="entry name" value="GTP-CH-I_C/QueF"/>
</dbReference>
<feature type="domain" description="Dihydroneopterin aldolase/epimerase" evidence="1">
    <location>
        <begin position="22"/>
        <end position="133"/>
    </location>
</feature>
<dbReference type="RefSeq" id="WP_103044257.1">
    <property type="nucleotide sequence ID" value="NZ_BAABBP010000004.1"/>
</dbReference>
<dbReference type="Gene3D" id="3.30.1130.10">
    <property type="match status" value="1"/>
</dbReference>
<reference evidence="3" key="1">
    <citation type="journal article" date="2019" name="Int. J. Syst. Evol. Microbiol.">
        <title>The Global Catalogue of Microorganisms (GCM) 10K type strain sequencing project: providing services to taxonomists for standard genome sequencing and annotation.</title>
        <authorList>
            <consortium name="The Broad Institute Genomics Platform"/>
            <consortium name="The Broad Institute Genome Sequencing Center for Infectious Disease"/>
            <person name="Wu L."/>
            <person name="Ma J."/>
        </authorList>
    </citation>
    <scope>NUCLEOTIDE SEQUENCE [LARGE SCALE GENOMIC DNA]</scope>
    <source>
        <strain evidence="3">JCM 17561</strain>
    </source>
</reference>
<organism evidence="2 3">
    <name type="scientific">Comamonas faecalis</name>
    <dbReference type="NCBI Taxonomy" id="1387849"/>
    <lineage>
        <taxon>Bacteria</taxon>
        <taxon>Pseudomonadati</taxon>
        <taxon>Pseudomonadota</taxon>
        <taxon>Betaproteobacteria</taxon>
        <taxon>Burkholderiales</taxon>
        <taxon>Comamonadaceae</taxon>
        <taxon>Comamonas</taxon>
    </lineage>
</organism>
<dbReference type="SMART" id="SM00905">
    <property type="entry name" value="FolB"/>
    <property type="match status" value="1"/>
</dbReference>
<comment type="caution">
    <text evidence="2">The sequence shown here is derived from an EMBL/GenBank/DDBJ whole genome shotgun (WGS) entry which is preliminary data.</text>
</comment>
<dbReference type="Pfam" id="PF02152">
    <property type="entry name" value="FolB"/>
    <property type="match status" value="1"/>
</dbReference>
<gene>
    <name evidence="2" type="ORF">GCM10022279_07470</name>
</gene>
<evidence type="ECO:0000313" key="3">
    <source>
        <dbReference type="Proteomes" id="UP001501627"/>
    </source>
</evidence>
<sequence length="147" mass="16169">MNSILLAFGALDARLATHCRALSLRRHELPVRIGVHDFERGAPQRLWFDVDLCVRLERAPAGRDDIADTLDYDFIRAVIAHAVGDAHHELQETLCDAVAQALLATPGVAALRVATRKPDVYPDSASVGVERICINPWPAAARNTDKR</sequence>
<dbReference type="SUPFAM" id="SSF55620">
    <property type="entry name" value="Tetrahydrobiopterin biosynthesis enzymes-like"/>
    <property type="match status" value="1"/>
</dbReference>
<dbReference type="InterPro" id="IPR006157">
    <property type="entry name" value="FolB_dom"/>
</dbReference>
<evidence type="ECO:0000259" key="1">
    <source>
        <dbReference type="SMART" id="SM00905"/>
    </source>
</evidence>
<dbReference type="Proteomes" id="UP001501627">
    <property type="component" value="Unassembled WGS sequence"/>
</dbReference>
<name>A0ABP7QRI5_9BURK</name>
<accession>A0ABP7QRI5</accession>
<proteinExistence type="predicted"/>
<protein>
    <submittedName>
        <fullName evidence="2">Dihydroneopterin aldolase</fullName>
    </submittedName>
</protein>
<evidence type="ECO:0000313" key="2">
    <source>
        <dbReference type="EMBL" id="GAA3986960.1"/>
    </source>
</evidence>
<dbReference type="EMBL" id="BAABBP010000004">
    <property type="protein sequence ID" value="GAA3986960.1"/>
    <property type="molecule type" value="Genomic_DNA"/>
</dbReference>